<dbReference type="Proteomes" id="UP001497497">
    <property type="component" value="Unassembled WGS sequence"/>
</dbReference>
<dbReference type="PANTHER" id="PTHR33361:SF2">
    <property type="entry name" value="DUF885 DOMAIN-CONTAINING PROTEIN"/>
    <property type="match status" value="1"/>
</dbReference>
<dbReference type="EMBL" id="CAXITT010000158">
    <property type="protein sequence ID" value="CAL1534007.1"/>
    <property type="molecule type" value="Genomic_DNA"/>
</dbReference>
<keyword evidence="2" id="KW-0472">Membrane</keyword>
<gene>
    <name evidence="4" type="ORF">GSLYS_00007967001</name>
</gene>
<dbReference type="PANTHER" id="PTHR33361">
    <property type="entry name" value="GLR0591 PROTEIN"/>
    <property type="match status" value="1"/>
</dbReference>
<dbReference type="InterPro" id="IPR010281">
    <property type="entry name" value="DUF885"/>
</dbReference>
<dbReference type="InterPro" id="IPR003582">
    <property type="entry name" value="ShKT_dom"/>
</dbReference>
<name>A0AAV2HJF2_LYMST</name>
<keyword evidence="2" id="KW-0812">Transmembrane</keyword>
<evidence type="ECO:0000259" key="3">
    <source>
        <dbReference type="PROSITE" id="PS51670"/>
    </source>
</evidence>
<feature type="transmembrane region" description="Helical" evidence="2">
    <location>
        <begin position="21"/>
        <end position="43"/>
    </location>
</feature>
<dbReference type="SMART" id="SM00254">
    <property type="entry name" value="ShKT"/>
    <property type="match status" value="1"/>
</dbReference>
<comment type="caution">
    <text evidence="4">The sequence shown here is derived from an EMBL/GenBank/DDBJ whole genome shotgun (WGS) entry which is preliminary data.</text>
</comment>
<evidence type="ECO:0000313" key="5">
    <source>
        <dbReference type="Proteomes" id="UP001497497"/>
    </source>
</evidence>
<organism evidence="4 5">
    <name type="scientific">Lymnaea stagnalis</name>
    <name type="common">Great pond snail</name>
    <name type="synonym">Helix stagnalis</name>
    <dbReference type="NCBI Taxonomy" id="6523"/>
    <lineage>
        <taxon>Eukaryota</taxon>
        <taxon>Metazoa</taxon>
        <taxon>Spiralia</taxon>
        <taxon>Lophotrochozoa</taxon>
        <taxon>Mollusca</taxon>
        <taxon>Gastropoda</taxon>
        <taxon>Heterobranchia</taxon>
        <taxon>Euthyneura</taxon>
        <taxon>Panpulmonata</taxon>
        <taxon>Hygrophila</taxon>
        <taxon>Lymnaeoidea</taxon>
        <taxon>Lymnaeidae</taxon>
        <taxon>Lymnaea</taxon>
    </lineage>
</organism>
<protein>
    <recommendedName>
        <fullName evidence="3">ShKT domain-containing protein</fullName>
    </recommendedName>
</protein>
<feature type="domain" description="ShKT" evidence="3">
    <location>
        <begin position="54"/>
        <end position="90"/>
    </location>
</feature>
<comment type="caution">
    <text evidence="1">Lacks conserved residue(s) required for the propagation of feature annotation.</text>
</comment>
<proteinExistence type="predicted"/>
<keyword evidence="5" id="KW-1185">Reference proteome</keyword>
<dbReference type="PROSITE" id="PS51670">
    <property type="entry name" value="SHKT"/>
    <property type="match status" value="1"/>
</dbReference>
<sequence length="700" mass="81451">MSGQLADVWPGCIQRPRSSRSVTLCLVLPLLAVQLVLLISVHLDIAEAHKKGSCTNTHRDDALCDRLARQGQCDTKEWMLDNCERSCELCSRDKDDNARFRRILDEFYDYKSQEFPEYATYVGKHDYDDVLESFKMDAFDRRKNETERFLHRLKNLDPNKLSRINKRERRIVMSCLHAFVDGYKWREYGALNSINFLEGLANGPQWPIYSRLESEKDFERYLKRLAAVPDQINDQITLMKRAIKLKRSSHLVSVSRVPSMLKDLDVDMFFLVPFQHALTRQGFSPHTKLQMWDKARSLMPYVSQALNRLKQFMDKDYFDATREQPGVHSLPQGKQYYEACLKWYLGYDAKAEDVFSLGVSEVNRIEKLIKEVMMSVGFNGDLKTFFKHIETIPKFYNHSKEQILQNYRTMLDNQIIPKLATLFYNVSIAPITVISVERDGPWGSYGSGRFYVNLKEPEKRSTFTMMPLTLHEAYPGHHFQDLYSQHFDIPMYRAQPMNGRLYSVPFHFPVYSAYSEGWALYSEYLGHELGLYQDPYELFGRYVSEIFRACRLVVDTGIHAFGWSREQAIDFLNGYSDFPLSQIAAEVDRYITAPGQACAYKVGEIKIKNMRQKAEKALASMFDVKEFHHQILKIGYVPLDILEEVIEEWVQSKLKNDPSVTADYDDITTGESLASKHVTSNSLLLLLCITHWFVNYITFR</sequence>
<evidence type="ECO:0000313" key="4">
    <source>
        <dbReference type="EMBL" id="CAL1534007.1"/>
    </source>
</evidence>
<reference evidence="4 5" key="1">
    <citation type="submission" date="2024-04" db="EMBL/GenBank/DDBJ databases">
        <authorList>
            <consortium name="Genoscope - CEA"/>
            <person name="William W."/>
        </authorList>
    </citation>
    <scope>NUCLEOTIDE SEQUENCE [LARGE SCALE GENOMIC DNA]</scope>
</reference>
<accession>A0AAV2HJF2</accession>
<dbReference type="AlphaFoldDB" id="A0AAV2HJF2"/>
<evidence type="ECO:0000256" key="2">
    <source>
        <dbReference type="SAM" id="Phobius"/>
    </source>
</evidence>
<evidence type="ECO:0000256" key="1">
    <source>
        <dbReference type="PROSITE-ProRule" id="PRU01005"/>
    </source>
</evidence>
<keyword evidence="2" id="KW-1133">Transmembrane helix</keyword>
<dbReference type="Pfam" id="PF05960">
    <property type="entry name" value="DUF885"/>
    <property type="match status" value="1"/>
</dbReference>